<proteinExistence type="predicted"/>
<name>A0A5C6C3X6_9BACT</name>
<dbReference type="Gene3D" id="3.40.50.10860">
    <property type="entry name" value="Leucine Dehydrogenase, chain A, domain 1"/>
    <property type="match status" value="1"/>
</dbReference>
<organism evidence="1 2">
    <name type="scientific">Novipirellula galeiformis</name>
    <dbReference type="NCBI Taxonomy" id="2528004"/>
    <lineage>
        <taxon>Bacteria</taxon>
        <taxon>Pseudomonadati</taxon>
        <taxon>Planctomycetota</taxon>
        <taxon>Planctomycetia</taxon>
        <taxon>Pirellulales</taxon>
        <taxon>Pirellulaceae</taxon>
        <taxon>Novipirellula</taxon>
    </lineage>
</organism>
<dbReference type="RefSeq" id="WP_146597000.1">
    <property type="nucleotide sequence ID" value="NZ_SJPT01000011.1"/>
</dbReference>
<dbReference type="OrthoDB" id="9792692at2"/>
<dbReference type="InterPro" id="IPR046346">
    <property type="entry name" value="Aminoacid_DH-like_N_sf"/>
</dbReference>
<protein>
    <submittedName>
        <fullName evidence="1">Uncharacterized protein</fullName>
    </submittedName>
</protein>
<comment type="caution">
    <text evidence="1">The sequence shown here is derived from an EMBL/GenBank/DDBJ whole genome shotgun (WGS) entry which is preliminary data.</text>
</comment>
<accession>A0A5C6C3X6</accession>
<dbReference type="Proteomes" id="UP000316304">
    <property type="component" value="Unassembled WGS sequence"/>
</dbReference>
<keyword evidence="2" id="KW-1185">Reference proteome</keyword>
<reference evidence="1 2" key="1">
    <citation type="submission" date="2019-02" db="EMBL/GenBank/DDBJ databases">
        <title>Deep-cultivation of Planctomycetes and their phenomic and genomic characterization uncovers novel biology.</title>
        <authorList>
            <person name="Wiegand S."/>
            <person name="Jogler M."/>
            <person name="Boedeker C."/>
            <person name="Pinto D."/>
            <person name="Vollmers J."/>
            <person name="Rivas-Marin E."/>
            <person name="Kohn T."/>
            <person name="Peeters S.H."/>
            <person name="Heuer A."/>
            <person name="Rast P."/>
            <person name="Oberbeckmann S."/>
            <person name="Bunk B."/>
            <person name="Jeske O."/>
            <person name="Meyerdierks A."/>
            <person name="Storesund J.E."/>
            <person name="Kallscheuer N."/>
            <person name="Luecker S."/>
            <person name="Lage O.M."/>
            <person name="Pohl T."/>
            <person name="Merkel B.J."/>
            <person name="Hornburger P."/>
            <person name="Mueller R.-W."/>
            <person name="Bruemmer F."/>
            <person name="Labrenz M."/>
            <person name="Spormann A.M."/>
            <person name="Op Den Camp H."/>
            <person name="Overmann J."/>
            <person name="Amann R."/>
            <person name="Jetten M.S.M."/>
            <person name="Mascher T."/>
            <person name="Medema M.H."/>
            <person name="Devos D.P."/>
            <person name="Kaster A.-K."/>
            <person name="Ovreas L."/>
            <person name="Rohde M."/>
            <person name="Galperin M.Y."/>
            <person name="Jogler C."/>
        </authorList>
    </citation>
    <scope>NUCLEOTIDE SEQUENCE [LARGE SCALE GENOMIC DNA]</scope>
    <source>
        <strain evidence="1 2">Pla52o</strain>
    </source>
</reference>
<evidence type="ECO:0000313" key="1">
    <source>
        <dbReference type="EMBL" id="TWU17489.1"/>
    </source>
</evidence>
<dbReference type="SUPFAM" id="SSF53223">
    <property type="entry name" value="Aminoacid dehydrogenase-like, N-terminal domain"/>
    <property type="match status" value="1"/>
</dbReference>
<dbReference type="EMBL" id="SJPT01000011">
    <property type="protein sequence ID" value="TWU17489.1"/>
    <property type="molecule type" value="Genomic_DNA"/>
</dbReference>
<dbReference type="GO" id="GO:0016491">
    <property type="term" value="F:oxidoreductase activity"/>
    <property type="evidence" value="ECO:0007669"/>
    <property type="project" value="UniProtKB-ARBA"/>
</dbReference>
<evidence type="ECO:0000313" key="2">
    <source>
        <dbReference type="Proteomes" id="UP000316304"/>
    </source>
</evidence>
<gene>
    <name evidence="1" type="ORF">Pla52o_50450</name>
</gene>
<sequence length="276" mass="29336">MDGTTEPIIAVLGHPIAGNPSQLAIERAFAAMKLDWRVMSFDVSPENLPIALAGLEVLGVRGILLGPHLVSAAACWAAGHLPDPSGPVVLDCFYRDPIARSGLQASTSQSSGLLGFDAESQWISAQILAHLSAKGNDSTASACVIGEIRRDLDTLFPEPFRETLKQALAESDPSSEDQADSNRPSIATADIILVGEIDADAVALEIEDASGLSPTCLVIDLSNSEAVAETLSNFNVTLMNIDQRRVGMICQCIEKWVGRTPPEDIVIDAIEEYMAV</sequence>
<dbReference type="AlphaFoldDB" id="A0A5C6C3X6"/>